<accession>A0A1H8IHD2</accession>
<dbReference type="EMBL" id="FOCO01000020">
    <property type="protein sequence ID" value="SEN67934.1"/>
    <property type="molecule type" value="Genomic_DNA"/>
</dbReference>
<evidence type="ECO:0000313" key="1">
    <source>
        <dbReference type="EMBL" id="SEN67934.1"/>
    </source>
</evidence>
<protein>
    <submittedName>
        <fullName evidence="1">Uncharacterized protein</fullName>
    </submittedName>
</protein>
<dbReference type="Proteomes" id="UP000183002">
    <property type="component" value="Unassembled WGS sequence"/>
</dbReference>
<evidence type="ECO:0000313" key="2">
    <source>
        <dbReference type="Proteomes" id="UP000183002"/>
    </source>
</evidence>
<organism evidence="1 2">
    <name type="scientific">Pseudorhodobacter antarcticus</name>
    <dbReference type="NCBI Taxonomy" id="1077947"/>
    <lineage>
        <taxon>Bacteria</taxon>
        <taxon>Pseudomonadati</taxon>
        <taxon>Pseudomonadota</taxon>
        <taxon>Alphaproteobacteria</taxon>
        <taxon>Rhodobacterales</taxon>
        <taxon>Paracoccaceae</taxon>
        <taxon>Pseudorhodobacter</taxon>
    </lineage>
</organism>
<dbReference type="RefSeq" id="WP_050519952.1">
    <property type="nucleotide sequence ID" value="NZ_LGHU01000070.1"/>
</dbReference>
<proteinExistence type="predicted"/>
<dbReference type="AlphaFoldDB" id="A0A1H8IHD2"/>
<reference evidence="1 2" key="1">
    <citation type="submission" date="2016-10" db="EMBL/GenBank/DDBJ databases">
        <authorList>
            <person name="de Groot N.N."/>
        </authorList>
    </citation>
    <scope>NUCLEOTIDE SEQUENCE [LARGE SCALE GENOMIC DNA]</scope>
    <source>
        <strain evidence="1 2">CGMCC 1.10836</strain>
    </source>
</reference>
<name>A0A1H8IHD2_9RHOB</name>
<dbReference type="Pfam" id="PF25675">
    <property type="entry name" value="Phage_nozzle"/>
    <property type="match status" value="1"/>
</dbReference>
<gene>
    <name evidence="1" type="ORF">SAMN05216227_102044</name>
</gene>
<dbReference type="STRING" id="1077947.SAMN05216227_102044"/>
<dbReference type="OrthoDB" id="5465414at2"/>
<sequence>MQSKSLGALLQGVSQQPAHIRPEGKLTYQLNTQSDVVRGLTPRPGLRELSELTGPAGLQFMRAEVAGEAFLLGHRAGVLKAWRLQTGAVVPVNFQDAAATAYVGEQLASNGYDGVLYVANRNVITATNPIPDTSSVITNQGTAYCLGGLFIRKYSVTITYADGAVAVGTYTTPLGTVDGDASKTTSTWIMQEIRTSLMAHGAFKAGTAVVRHEGLLKITATGAFTLSSFDDEDGTTMRSYTDRVENVADLAETASHGTLVRVTGNDAGGEDDYFLRFNSDSTDTLGAGWPSAGVWEEWYDPTEVTDFDLSTMPHVLRYTDGEFHFERGTWEGRRVGNEETVPMPPFIGHPIRDIASFQSRLVFAAAAAGIVCSRTKFPVDFFKKSATATLATDVIGMLPPSDTTVELDWIVMFDRDLVVMSDPGKGQFIVSGAAILTPSTASMVQTTAFEMDGGSRPVETGKTIVFPFQAGKYSGLNEFYTNDEVSTNGVETLTETADRYIIGAVNRIECSTNFNLLLCTTTHAPTSNKVWGYKYLWRGTDKVQSAFCEYDFPDPVAAFFFDGSIVYIIMWHALHNNYTLNAMDLDTPDDDVTMYPICLDRAKTMTVVEDTVVLPFPNASFVQSTGCVSIGAQADPTATTVGGFTTYTFNSGDAPPGSSVVAGIKFRRSIMPTMPFIRDRDGAVVARAHVVIGSFFIDYVDAGALDVTMKSIYREDTVFSVSFFEQADDPTVSAVGLRTGTLEVPWGERADYSSIEISSDDVRPATILEVKWAGQPFKP</sequence>
<keyword evidence="2" id="KW-1185">Reference proteome</keyword>
<dbReference type="InterPro" id="IPR058003">
    <property type="entry name" value="Phage_gp12"/>
</dbReference>